<reference evidence="6" key="1">
    <citation type="submission" date="2017-04" db="EMBL/GenBank/DDBJ databases">
        <authorList>
            <person name="Varghese N."/>
            <person name="Submissions S."/>
        </authorList>
    </citation>
    <scope>NUCLEOTIDE SEQUENCE [LARGE SCALE GENOMIC DNA]</scope>
</reference>
<dbReference type="InterPro" id="IPR000055">
    <property type="entry name" value="Restrct_endonuc_typeI_TRD"/>
</dbReference>
<name>A0A1Y6F8J9_9SPHN</name>
<sequence>MSFPAYLDYKDSGVPWLGDIPARWSVGRIKDLFEIRKRIAGELGHDVLSITQSGLRVKDVEGNEGQQAMDYSKYQKVLPGEFAMNHMDLLTGWIDIATQGGVTSPDYRVFGARNAEAVDAIYFLRVFQMAYSARQFYPFGQGSSQLGRWRLPKDEFYAFPVPIPPLDEQKQIRLFLDRETAKIDALVAEQERLIALLKEKRQAVISHAVTKGLDPDAPMKDSGVEWLGEVPAHWQVDRISRLFKKVGSGTTPSSEAAFKGGTVNWVTTGELRELPITVTRKRVNEAALDSLSSLQVYPPGTLLIAMYGATIGRLGWLEKPACTNQACCAMANPVRIETRFAFYCLWSATEALMLLGSGGGQPNINQEKVRAFRLPAPPLSEQQSIVAFLDRETNKIGELVERALGAISLLQERRAALISAAVTGKIDVRGLVEQQEMEAA</sequence>
<dbReference type="SUPFAM" id="SSF116734">
    <property type="entry name" value="DNA methylase specificity domain"/>
    <property type="match status" value="2"/>
</dbReference>
<keyword evidence="2" id="KW-0680">Restriction system</keyword>
<accession>A0A1Y6F8J9</accession>
<dbReference type="InterPro" id="IPR044946">
    <property type="entry name" value="Restrct_endonuc_typeI_TRD_sf"/>
</dbReference>
<dbReference type="RefSeq" id="WP_143256005.1">
    <property type="nucleotide sequence ID" value="NZ_FXWG01000002.1"/>
</dbReference>
<dbReference type="Proteomes" id="UP000194420">
    <property type="component" value="Unassembled WGS sequence"/>
</dbReference>
<dbReference type="Gene3D" id="3.90.220.20">
    <property type="entry name" value="DNA methylase specificity domains"/>
    <property type="match status" value="2"/>
</dbReference>
<dbReference type="AlphaFoldDB" id="A0A1Y6F8J9"/>
<dbReference type="PANTHER" id="PTHR43140">
    <property type="entry name" value="TYPE-1 RESTRICTION ENZYME ECOKI SPECIFICITY PROTEIN"/>
    <property type="match status" value="1"/>
</dbReference>
<evidence type="ECO:0000256" key="3">
    <source>
        <dbReference type="ARBA" id="ARBA00023125"/>
    </source>
</evidence>
<evidence type="ECO:0000313" key="5">
    <source>
        <dbReference type="EMBL" id="SMQ69710.1"/>
    </source>
</evidence>
<evidence type="ECO:0000256" key="2">
    <source>
        <dbReference type="ARBA" id="ARBA00022747"/>
    </source>
</evidence>
<dbReference type="PANTHER" id="PTHR43140:SF1">
    <property type="entry name" value="TYPE I RESTRICTION ENZYME ECOKI SPECIFICITY SUBUNIT"/>
    <property type="match status" value="1"/>
</dbReference>
<dbReference type="Gene3D" id="1.10.287.1120">
    <property type="entry name" value="Bipartite methylase S protein"/>
    <property type="match status" value="1"/>
</dbReference>
<dbReference type="GO" id="GO:0009307">
    <property type="term" value="P:DNA restriction-modification system"/>
    <property type="evidence" value="ECO:0007669"/>
    <property type="project" value="UniProtKB-KW"/>
</dbReference>
<feature type="domain" description="Type I restriction modification DNA specificity" evidence="4">
    <location>
        <begin position="232"/>
        <end position="394"/>
    </location>
</feature>
<comment type="similarity">
    <text evidence="1">Belongs to the type-I restriction system S methylase family.</text>
</comment>
<dbReference type="Pfam" id="PF01420">
    <property type="entry name" value="Methylase_S"/>
    <property type="match status" value="1"/>
</dbReference>
<keyword evidence="3" id="KW-0238">DNA-binding</keyword>
<evidence type="ECO:0000259" key="4">
    <source>
        <dbReference type="Pfam" id="PF01420"/>
    </source>
</evidence>
<evidence type="ECO:0000256" key="1">
    <source>
        <dbReference type="ARBA" id="ARBA00010923"/>
    </source>
</evidence>
<dbReference type="GO" id="GO:0003677">
    <property type="term" value="F:DNA binding"/>
    <property type="evidence" value="ECO:0007669"/>
    <property type="project" value="UniProtKB-KW"/>
</dbReference>
<evidence type="ECO:0000313" key="6">
    <source>
        <dbReference type="Proteomes" id="UP000194420"/>
    </source>
</evidence>
<dbReference type="InterPro" id="IPR051212">
    <property type="entry name" value="Type-I_RE_S_subunit"/>
</dbReference>
<dbReference type="OrthoDB" id="512700at2"/>
<organism evidence="5 6">
    <name type="scientific">Altererythrobacter xiamenensis</name>
    <dbReference type="NCBI Taxonomy" id="1316679"/>
    <lineage>
        <taxon>Bacteria</taxon>
        <taxon>Pseudomonadati</taxon>
        <taxon>Pseudomonadota</taxon>
        <taxon>Alphaproteobacteria</taxon>
        <taxon>Sphingomonadales</taxon>
        <taxon>Erythrobacteraceae</taxon>
        <taxon>Altererythrobacter</taxon>
    </lineage>
</organism>
<keyword evidence="6" id="KW-1185">Reference proteome</keyword>
<protein>
    <submittedName>
        <fullName evidence="5">Type I restriction enzyme, S subunit</fullName>
    </submittedName>
</protein>
<proteinExistence type="inferred from homology"/>
<dbReference type="CDD" id="cd17280">
    <property type="entry name" value="RMtype1_S_MspEN3ORF6650P_TRD2-CR2_like"/>
    <property type="match status" value="1"/>
</dbReference>
<gene>
    <name evidence="5" type="ORF">SAMN06297468_1898</name>
</gene>
<dbReference type="EMBL" id="FXWG01000002">
    <property type="protein sequence ID" value="SMQ69710.1"/>
    <property type="molecule type" value="Genomic_DNA"/>
</dbReference>